<evidence type="ECO:0000313" key="2">
    <source>
        <dbReference type="EMBL" id="HGC43498.1"/>
    </source>
</evidence>
<feature type="compositionally biased region" description="Pro residues" evidence="1">
    <location>
        <begin position="60"/>
        <end position="74"/>
    </location>
</feature>
<dbReference type="AlphaFoldDB" id="A0A8J4M6V8"/>
<dbReference type="PIRSF" id="PIRSF032131">
    <property type="entry name" value="UCP032131"/>
    <property type="match status" value="1"/>
</dbReference>
<organism evidence="2">
    <name type="scientific">Acidicaldus sp</name>
    <dbReference type="NCBI Taxonomy" id="1872105"/>
    <lineage>
        <taxon>Bacteria</taxon>
        <taxon>Pseudomonadati</taxon>
        <taxon>Pseudomonadota</taxon>
        <taxon>Alphaproteobacteria</taxon>
        <taxon>Acetobacterales</taxon>
        <taxon>Acetobacteraceae</taxon>
        <taxon>Acidicaldus</taxon>
    </lineage>
</organism>
<accession>A0A8J4M6V8</accession>
<proteinExistence type="predicted"/>
<dbReference type="Pfam" id="PF06676">
    <property type="entry name" value="DUF1178"/>
    <property type="match status" value="1"/>
</dbReference>
<protein>
    <submittedName>
        <fullName evidence="2">DUF1178 family protein</fullName>
    </submittedName>
</protein>
<dbReference type="InterPro" id="IPR009562">
    <property type="entry name" value="DUF1178"/>
</dbReference>
<reference evidence="2" key="1">
    <citation type="journal article" date="2020" name="mSystems">
        <title>Genome- and Community-Level Interaction Insights into Carbon Utilization and Element Cycling Functions of Hydrothermarchaeota in Hydrothermal Sediment.</title>
        <authorList>
            <person name="Zhou Z."/>
            <person name="Liu Y."/>
            <person name="Xu W."/>
            <person name="Pan J."/>
            <person name="Luo Z.H."/>
            <person name="Li M."/>
        </authorList>
    </citation>
    <scope>NUCLEOTIDE SEQUENCE</scope>
    <source>
        <strain evidence="2">SpSt-997</strain>
    </source>
</reference>
<dbReference type="EMBL" id="DTQM01000188">
    <property type="protein sequence ID" value="HGC43498.1"/>
    <property type="molecule type" value="Genomic_DNA"/>
</dbReference>
<name>A0A8J4M6V8_9PROT</name>
<feature type="region of interest" description="Disordered" evidence="1">
    <location>
        <begin position="56"/>
        <end position="75"/>
    </location>
</feature>
<evidence type="ECO:0000256" key="1">
    <source>
        <dbReference type="SAM" id="MobiDB-lite"/>
    </source>
</evidence>
<sequence>MIHYQLRCPAEHGFDGWFQSSAAFESQAKAGLLTCPVCGATAITRALMAPALARGAPAPAVAPPVPPTPEPTPAPVRRAVTTEMLPDQMRAALQRLRGEIEKNCDYVGPTFSEEARRIHRGESARRAIYGEATPEQAEQLDAEGINIARIPWVPRADS</sequence>
<comment type="caution">
    <text evidence="2">The sequence shown here is derived from an EMBL/GenBank/DDBJ whole genome shotgun (WGS) entry which is preliminary data.</text>
</comment>
<gene>
    <name evidence="2" type="ORF">ENY07_09820</name>
</gene>